<feature type="region of interest" description="Disordered" evidence="4">
    <location>
        <begin position="1"/>
        <end position="21"/>
    </location>
</feature>
<accession>A0ABT4NN80</accession>
<keyword evidence="1" id="KW-0805">Transcription regulation</keyword>
<keyword evidence="3" id="KW-0804">Transcription</keyword>
<dbReference type="SMART" id="SM00421">
    <property type="entry name" value="HTH_LUXR"/>
    <property type="match status" value="1"/>
</dbReference>
<dbReference type="SUPFAM" id="SSF46894">
    <property type="entry name" value="C-terminal effector domain of the bipartite response regulators"/>
    <property type="match status" value="1"/>
</dbReference>
<protein>
    <submittedName>
        <fullName evidence="6">Helix-turn-helix transcriptional regulator</fullName>
    </submittedName>
</protein>
<dbReference type="PANTHER" id="PTHR44688">
    <property type="entry name" value="DNA-BINDING TRANSCRIPTIONAL ACTIVATOR DEVR_DOSR"/>
    <property type="match status" value="1"/>
</dbReference>
<keyword evidence="2" id="KW-0238">DNA-binding</keyword>
<dbReference type="Proteomes" id="UP001066327">
    <property type="component" value="Unassembled WGS sequence"/>
</dbReference>
<comment type="caution">
    <text evidence="6">The sequence shown here is derived from an EMBL/GenBank/DDBJ whole genome shotgun (WGS) entry which is preliminary data.</text>
</comment>
<evidence type="ECO:0000256" key="3">
    <source>
        <dbReference type="ARBA" id="ARBA00023163"/>
    </source>
</evidence>
<dbReference type="RefSeq" id="WP_269591865.1">
    <property type="nucleotide sequence ID" value="NZ_JAPWIS010000016.1"/>
</dbReference>
<keyword evidence="7" id="KW-1185">Reference proteome</keyword>
<evidence type="ECO:0000256" key="2">
    <source>
        <dbReference type="ARBA" id="ARBA00023125"/>
    </source>
</evidence>
<feature type="domain" description="HTH luxR-type" evidence="5">
    <location>
        <begin position="11"/>
        <end position="57"/>
    </location>
</feature>
<dbReference type="EMBL" id="JAPWIS010000016">
    <property type="protein sequence ID" value="MCZ4587513.1"/>
    <property type="molecule type" value="Genomic_DNA"/>
</dbReference>
<evidence type="ECO:0000256" key="1">
    <source>
        <dbReference type="ARBA" id="ARBA00023015"/>
    </source>
</evidence>
<evidence type="ECO:0000259" key="5">
    <source>
        <dbReference type="PROSITE" id="PS50043"/>
    </source>
</evidence>
<organism evidence="6 7">
    <name type="scientific">Rhodococcus opacus</name>
    <name type="common">Nocardia opaca</name>
    <dbReference type="NCBI Taxonomy" id="37919"/>
    <lineage>
        <taxon>Bacteria</taxon>
        <taxon>Bacillati</taxon>
        <taxon>Actinomycetota</taxon>
        <taxon>Actinomycetes</taxon>
        <taxon>Mycobacteriales</taxon>
        <taxon>Nocardiaceae</taxon>
        <taxon>Rhodococcus</taxon>
    </lineage>
</organism>
<name>A0ABT4NN80_RHOOP</name>
<dbReference type="InterPro" id="IPR036388">
    <property type="entry name" value="WH-like_DNA-bd_sf"/>
</dbReference>
<proteinExistence type="predicted"/>
<dbReference type="Gene3D" id="1.10.10.10">
    <property type="entry name" value="Winged helix-like DNA-binding domain superfamily/Winged helix DNA-binding domain"/>
    <property type="match status" value="1"/>
</dbReference>
<dbReference type="InterPro" id="IPR016032">
    <property type="entry name" value="Sig_transdc_resp-reg_C-effctor"/>
</dbReference>
<evidence type="ECO:0000313" key="6">
    <source>
        <dbReference type="EMBL" id="MCZ4587513.1"/>
    </source>
</evidence>
<dbReference type="PROSITE" id="PS50043">
    <property type="entry name" value="HTH_LUXR_2"/>
    <property type="match status" value="1"/>
</dbReference>
<evidence type="ECO:0000256" key="4">
    <source>
        <dbReference type="SAM" id="MobiDB-lite"/>
    </source>
</evidence>
<dbReference type="PANTHER" id="PTHR44688:SF16">
    <property type="entry name" value="DNA-BINDING TRANSCRIPTIONAL ACTIVATOR DEVR_DOSR"/>
    <property type="match status" value="1"/>
</dbReference>
<dbReference type="PRINTS" id="PR00038">
    <property type="entry name" value="HTHLUXR"/>
</dbReference>
<evidence type="ECO:0000313" key="7">
    <source>
        <dbReference type="Proteomes" id="UP001066327"/>
    </source>
</evidence>
<dbReference type="InterPro" id="IPR000792">
    <property type="entry name" value="Tscrpt_reg_LuxR_C"/>
</dbReference>
<gene>
    <name evidence="6" type="ORF">O4328_28145</name>
</gene>
<dbReference type="Pfam" id="PF00196">
    <property type="entry name" value="GerE"/>
    <property type="match status" value="1"/>
</dbReference>
<sequence>MRSHVVSRTGGGRPSLPLTSREREVGSIVAAGLSNRQIADRLFVSVRTVESISTVSA</sequence>
<reference evidence="6" key="1">
    <citation type="submission" date="2022-12" db="EMBL/GenBank/DDBJ databases">
        <authorList>
            <person name="Krivoruchko A.V."/>
            <person name="Elkin A."/>
        </authorList>
    </citation>
    <scope>NUCLEOTIDE SEQUENCE</scope>
    <source>
        <strain evidence="6">IEGM 249</strain>
    </source>
</reference>